<evidence type="ECO:0000313" key="5">
    <source>
        <dbReference type="EMBL" id="XDJ68865.1"/>
    </source>
</evidence>
<dbReference type="GO" id="GO:0006355">
    <property type="term" value="P:regulation of DNA-templated transcription"/>
    <property type="evidence" value="ECO:0007669"/>
    <property type="project" value="InterPro"/>
</dbReference>
<dbReference type="SMART" id="SM00421">
    <property type="entry name" value="HTH_LUXR"/>
    <property type="match status" value="1"/>
</dbReference>
<dbReference type="EMBL" id="CP158252">
    <property type="protein sequence ID" value="XDJ41650.1"/>
    <property type="molecule type" value="Genomic_DNA"/>
</dbReference>
<dbReference type="RefSeq" id="WP_368639512.1">
    <property type="nucleotide sequence ID" value="NZ_CP158252.1"/>
</dbReference>
<proteinExistence type="predicted"/>
<protein>
    <submittedName>
        <fullName evidence="4">Response regulator transcription factor</fullName>
    </submittedName>
</protein>
<name>A0AB39CYB7_9BURK</name>
<reference evidence="4" key="1">
    <citation type="submission" date="2024-05" db="EMBL/GenBank/DDBJ databases">
        <authorList>
            <person name="Luo Y.-C."/>
            <person name="Nicholds J."/>
            <person name="Mortimer T."/>
            <person name="Maboni G."/>
        </authorList>
    </citation>
    <scope>NUCLEOTIDE SEQUENCE</scope>
    <source>
        <strain evidence="6">141555</strain>
        <strain evidence="5">144863</strain>
        <strain evidence="4">151836</strain>
        <strain evidence="3">153920</strain>
    </source>
</reference>
<dbReference type="PROSITE" id="PS00622">
    <property type="entry name" value="HTH_LUXR_1"/>
    <property type="match status" value="1"/>
</dbReference>
<dbReference type="CDD" id="cd06170">
    <property type="entry name" value="LuxR_C_like"/>
    <property type="match status" value="1"/>
</dbReference>
<organism evidence="4">
    <name type="scientific">Castellaniella ginsengisoli</name>
    <dbReference type="NCBI Taxonomy" id="546114"/>
    <lineage>
        <taxon>Bacteria</taxon>
        <taxon>Pseudomonadati</taxon>
        <taxon>Pseudomonadota</taxon>
        <taxon>Betaproteobacteria</taxon>
        <taxon>Burkholderiales</taxon>
        <taxon>Alcaligenaceae</taxon>
        <taxon>Castellaniella</taxon>
    </lineage>
</organism>
<evidence type="ECO:0000313" key="3">
    <source>
        <dbReference type="EMBL" id="XDJ41650.1"/>
    </source>
</evidence>
<evidence type="ECO:0000313" key="6">
    <source>
        <dbReference type="EMBL" id="XDJ78942.1"/>
    </source>
</evidence>
<dbReference type="EMBL" id="CP158262">
    <property type="protein sequence ID" value="XDJ68865.1"/>
    <property type="molecule type" value="Genomic_DNA"/>
</dbReference>
<feature type="domain" description="HTH luxR-type" evidence="2">
    <location>
        <begin position="137"/>
        <end position="202"/>
    </location>
</feature>
<dbReference type="PANTHER" id="PTHR43214:SF43">
    <property type="entry name" value="TWO-COMPONENT RESPONSE REGULATOR"/>
    <property type="match status" value="1"/>
</dbReference>
<gene>
    <name evidence="5" type="ORF">ABRY94_12400</name>
    <name evidence="3" type="ORF">ABRY99_12025</name>
    <name evidence="4" type="ORF">ABRZ04_10900</name>
    <name evidence="6" type="ORF">ABRZ07_08385</name>
</gene>
<dbReference type="SUPFAM" id="SSF46894">
    <property type="entry name" value="C-terminal effector domain of the bipartite response regulators"/>
    <property type="match status" value="1"/>
</dbReference>
<dbReference type="GO" id="GO:0003677">
    <property type="term" value="F:DNA binding"/>
    <property type="evidence" value="ECO:0007669"/>
    <property type="project" value="UniProtKB-KW"/>
</dbReference>
<sequence length="214" mass="23087">MTIPVLLLTTDDALYRHWAGLDGLDWAPARGHRLSDLAPWGRRGVLVVMDARLLPKAGGDVPDVPPGLQVVVASTHPGDPEGQRALVAGAAGYVHAYMPVSGLDRVLRHVMGGEIWVGKGMLSRMLSQIGQAVPEPNQDWSRDLTVRERDVARYVALGHSNQSIADSLGITERTVRAHVSAIFEKLGVTDRLMLALRVHGIDQHAAQAVRGVDA</sequence>
<evidence type="ECO:0000313" key="4">
    <source>
        <dbReference type="EMBL" id="XDJ46824.1"/>
    </source>
</evidence>
<dbReference type="InterPro" id="IPR039420">
    <property type="entry name" value="WalR-like"/>
</dbReference>
<dbReference type="InterPro" id="IPR000792">
    <property type="entry name" value="Tscrpt_reg_LuxR_C"/>
</dbReference>
<dbReference type="Pfam" id="PF00196">
    <property type="entry name" value="GerE"/>
    <property type="match status" value="1"/>
</dbReference>
<dbReference type="PROSITE" id="PS50043">
    <property type="entry name" value="HTH_LUXR_2"/>
    <property type="match status" value="1"/>
</dbReference>
<dbReference type="Gene3D" id="3.40.50.2300">
    <property type="match status" value="1"/>
</dbReference>
<dbReference type="EMBL" id="CP158254">
    <property type="protein sequence ID" value="XDJ46824.1"/>
    <property type="molecule type" value="Genomic_DNA"/>
</dbReference>
<dbReference type="PRINTS" id="PR00038">
    <property type="entry name" value="HTHLUXR"/>
</dbReference>
<dbReference type="AlphaFoldDB" id="A0AB39CYB7"/>
<dbReference type="EMBL" id="CP158267">
    <property type="protein sequence ID" value="XDJ78942.1"/>
    <property type="molecule type" value="Genomic_DNA"/>
</dbReference>
<evidence type="ECO:0000259" key="2">
    <source>
        <dbReference type="PROSITE" id="PS50043"/>
    </source>
</evidence>
<accession>A0AB39CYB7</accession>
<dbReference type="InterPro" id="IPR016032">
    <property type="entry name" value="Sig_transdc_resp-reg_C-effctor"/>
</dbReference>
<evidence type="ECO:0000256" key="1">
    <source>
        <dbReference type="ARBA" id="ARBA00023125"/>
    </source>
</evidence>
<keyword evidence="1" id="KW-0238">DNA-binding</keyword>
<dbReference type="PANTHER" id="PTHR43214">
    <property type="entry name" value="TWO-COMPONENT RESPONSE REGULATOR"/>
    <property type="match status" value="1"/>
</dbReference>